<dbReference type="GO" id="GO:0012505">
    <property type="term" value="C:endomembrane system"/>
    <property type="evidence" value="ECO:0007669"/>
    <property type="project" value="UniProtKB-SubCell"/>
</dbReference>
<dbReference type="PANTHER" id="PTHR21324">
    <property type="entry name" value="FASTING-INDUCIBLE INTEGRAL MEMBRANE PROTEIN TM6P1-RELATED"/>
    <property type="match status" value="1"/>
</dbReference>
<keyword evidence="10" id="KW-1185">Reference proteome</keyword>
<feature type="domain" description="CWH43-like N-terminal" evidence="7">
    <location>
        <begin position="4"/>
        <end position="201"/>
    </location>
</feature>
<proteinExistence type="inferred from homology"/>
<reference evidence="8" key="1">
    <citation type="submission" date="2021-02" db="EMBL/GenBank/DDBJ databases">
        <authorList>
            <person name="Nowell W R."/>
        </authorList>
    </citation>
    <scope>NUCLEOTIDE SEQUENCE</scope>
</reference>
<evidence type="ECO:0000313" key="8">
    <source>
        <dbReference type="EMBL" id="CAF1045102.1"/>
    </source>
</evidence>
<evidence type="ECO:0000259" key="7">
    <source>
        <dbReference type="Pfam" id="PF10277"/>
    </source>
</evidence>
<evidence type="ECO:0000256" key="4">
    <source>
        <dbReference type="ARBA" id="ARBA00022989"/>
    </source>
</evidence>
<dbReference type="InterPro" id="IPR019402">
    <property type="entry name" value="CWH43_N"/>
</dbReference>
<evidence type="ECO:0000256" key="5">
    <source>
        <dbReference type="ARBA" id="ARBA00023136"/>
    </source>
</evidence>
<protein>
    <recommendedName>
        <fullName evidence="7">CWH43-like N-terminal domain-containing protein</fullName>
    </recommendedName>
</protein>
<feature type="transmembrane region" description="Helical" evidence="6">
    <location>
        <begin position="71"/>
        <end position="93"/>
    </location>
</feature>
<dbReference type="EMBL" id="CAJNOQ010004110">
    <property type="protein sequence ID" value="CAF1045102.1"/>
    <property type="molecule type" value="Genomic_DNA"/>
</dbReference>
<keyword evidence="3 6" id="KW-0812">Transmembrane</keyword>
<evidence type="ECO:0000256" key="6">
    <source>
        <dbReference type="SAM" id="Phobius"/>
    </source>
</evidence>
<evidence type="ECO:0000256" key="1">
    <source>
        <dbReference type="ARBA" id="ARBA00004127"/>
    </source>
</evidence>
<keyword evidence="5 6" id="KW-0472">Membrane</keyword>
<sequence>MNRYLTAVQLGHTKFEFPFISQSSTDSPESCIFSQIINFASFVLVITIYIRYRQILQLIRNNPTCGNKFWYSNQAFLIFGIFTAFGLSVISNFPHANVYTVRLAGIYLMYISSICCLYCEVSLSLWIRPLLYYTKLIPLLRVFICVGIFQMITVVKYNNEKKMWSSKDPGWTYYVTTTICAWILTFFLLLYVLTFIIDFRQIKIMSPKIFLTHDIVEDV</sequence>
<comment type="caution">
    <text evidence="8">The sequence shown here is derived from an EMBL/GenBank/DDBJ whole genome shotgun (WGS) entry which is preliminary data.</text>
</comment>
<evidence type="ECO:0000313" key="10">
    <source>
        <dbReference type="Proteomes" id="UP000663829"/>
    </source>
</evidence>
<evidence type="ECO:0000313" key="9">
    <source>
        <dbReference type="EMBL" id="CAF3815032.1"/>
    </source>
</evidence>
<feature type="transmembrane region" description="Helical" evidence="6">
    <location>
        <begin position="171"/>
        <end position="197"/>
    </location>
</feature>
<dbReference type="Proteomes" id="UP000681722">
    <property type="component" value="Unassembled WGS sequence"/>
</dbReference>
<dbReference type="InterPro" id="IPR050911">
    <property type="entry name" value="DRAM/TMEM150_Autophagy_Mod"/>
</dbReference>
<name>A0A814K6A3_9BILA</name>
<evidence type="ECO:0000256" key="3">
    <source>
        <dbReference type="ARBA" id="ARBA00022692"/>
    </source>
</evidence>
<organism evidence="8 10">
    <name type="scientific">Didymodactylos carnosus</name>
    <dbReference type="NCBI Taxonomy" id="1234261"/>
    <lineage>
        <taxon>Eukaryota</taxon>
        <taxon>Metazoa</taxon>
        <taxon>Spiralia</taxon>
        <taxon>Gnathifera</taxon>
        <taxon>Rotifera</taxon>
        <taxon>Eurotatoria</taxon>
        <taxon>Bdelloidea</taxon>
        <taxon>Philodinida</taxon>
        <taxon>Philodinidae</taxon>
        <taxon>Didymodactylos</taxon>
    </lineage>
</organism>
<accession>A0A814K6A3</accession>
<dbReference type="AlphaFoldDB" id="A0A814K6A3"/>
<evidence type="ECO:0000256" key="2">
    <source>
        <dbReference type="ARBA" id="ARBA00006565"/>
    </source>
</evidence>
<dbReference type="OrthoDB" id="191706at2759"/>
<comment type="subcellular location">
    <subcellularLocation>
        <location evidence="1">Endomembrane system</location>
        <topology evidence="1">Multi-pass membrane protein</topology>
    </subcellularLocation>
</comment>
<keyword evidence="4 6" id="KW-1133">Transmembrane helix</keyword>
<feature type="transmembrane region" description="Helical" evidence="6">
    <location>
        <begin position="139"/>
        <end position="159"/>
    </location>
</feature>
<dbReference type="PANTHER" id="PTHR21324:SF2">
    <property type="entry name" value="EG:22E5.9 PROTEIN"/>
    <property type="match status" value="1"/>
</dbReference>
<comment type="similarity">
    <text evidence="2">Belongs to the DRAM/TMEM150 family.</text>
</comment>
<dbReference type="EMBL" id="CAJOBC010004110">
    <property type="protein sequence ID" value="CAF3815032.1"/>
    <property type="molecule type" value="Genomic_DNA"/>
</dbReference>
<dbReference type="Proteomes" id="UP000663829">
    <property type="component" value="Unassembled WGS sequence"/>
</dbReference>
<dbReference type="Pfam" id="PF10277">
    <property type="entry name" value="Frag1"/>
    <property type="match status" value="1"/>
</dbReference>
<gene>
    <name evidence="8" type="ORF">GPM918_LOCUS15984</name>
    <name evidence="9" type="ORF">SRO942_LOCUS15984</name>
</gene>
<feature type="transmembrane region" description="Helical" evidence="6">
    <location>
        <begin position="32"/>
        <end position="50"/>
    </location>
</feature>
<feature type="transmembrane region" description="Helical" evidence="6">
    <location>
        <begin position="105"/>
        <end position="127"/>
    </location>
</feature>